<gene>
    <name evidence="1" type="ORF">TIFTF001_031434</name>
</gene>
<dbReference type="Proteomes" id="UP001187192">
    <property type="component" value="Unassembled WGS sequence"/>
</dbReference>
<reference evidence="1" key="1">
    <citation type="submission" date="2023-07" db="EMBL/GenBank/DDBJ databases">
        <title>draft genome sequence of fig (Ficus carica).</title>
        <authorList>
            <person name="Takahashi T."/>
            <person name="Nishimura K."/>
        </authorList>
    </citation>
    <scope>NUCLEOTIDE SEQUENCE</scope>
</reference>
<evidence type="ECO:0000313" key="2">
    <source>
        <dbReference type="Proteomes" id="UP001187192"/>
    </source>
</evidence>
<dbReference type="AlphaFoldDB" id="A0AA88E1C4"/>
<accession>A0AA88E1C4</accession>
<name>A0AA88E1C4_FICCA</name>
<comment type="caution">
    <text evidence="1">The sequence shown here is derived from an EMBL/GenBank/DDBJ whole genome shotgun (WGS) entry which is preliminary data.</text>
</comment>
<keyword evidence="2" id="KW-1185">Reference proteome</keyword>
<sequence length="113" mass="12314">MQYTLPSALSLSTSSSPASAAICHHFLTSLHPDPSVTDHFRICSDISFAIRILSCLPYISFTRFLVEGLLESLLGGKSGGFSVRSKVNRDEFKTCLEDGVEKTDENGVDNNSK</sequence>
<dbReference type="EMBL" id="BTGU01000128">
    <property type="protein sequence ID" value="GMN62354.1"/>
    <property type="molecule type" value="Genomic_DNA"/>
</dbReference>
<organism evidence="1 2">
    <name type="scientific">Ficus carica</name>
    <name type="common">Common fig</name>
    <dbReference type="NCBI Taxonomy" id="3494"/>
    <lineage>
        <taxon>Eukaryota</taxon>
        <taxon>Viridiplantae</taxon>
        <taxon>Streptophyta</taxon>
        <taxon>Embryophyta</taxon>
        <taxon>Tracheophyta</taxon>
        <taxon>Spermatophyta</taxon>
        <taxon>Magnoliopsida</taxon>
        <taxon>eudicotyledons</taxon>
        <taxon>Gunneridae</taxon>
        <taxon>Pentapetalae</taxon>
        <taxon>rosids</taxon>
        <taxon>fabids</taxon>
        <taxon>Rosales</taxon>
        <taxon>Moraceae</taxon>
        <taxon>Ficeae</taxon>
        <taxon>Ficus</taxon>
    </lineage>
</organism>
<protein>
    <submittedName>
        <fullName evidence="1">Uncharacterized protein</fullName>
    </submittedName>
</protein>
<proteinExistence type="predicted"/>
<evidence type="ECO:0000313" key="1">
    <source>
        <dbReference type="EMBL" id="GMN62354.1"/>
    </source>
</evidence>